<evidence type="ECO:0000313" key="3">
    <source>
        <dbReference type="Proteomes" id="UP001488805"/>
    </source>
</evidence>
<dbReference type="AlphaFoldDB" id="A0AAW1E6G0"/>
<feature type="compositionally biased region" description="Polar residues" evidence="1">
    <location>
        <begin position="24"/>
        <end position="36"/>
    </location>
</feature>
<comment type="caution">
    <text evidence="2">The sequence shown here is derived from an EMBL/GenBank/DDBJ whole genome shotgun (WGS) entry which is preliminary data.</text>
</comment>
<dbReference type="Proteomes" id="UP001488805">
    <property type="component" value="Unassembled WGS sequence"/>
</dbReference>
<name>A0AAW1E6G0_ZOAVI</name>
<sequence length="161" mass="18169">MSEKVQVPWFDSLLGSSQREEPQPDQTVDRTPQTKSPSRHQSGKRGNKMGHVRVGKKRFLLKVNLQKVNRTLNKKVDNTPGRWTGEPATNYTKTTVSRQGAATASDSVVRDVFFFSQRPTSTAKNEKEEAKLAVLRTISKMLKQNQLIRQRLATVSRGCTD</sequence>
<evidence type="ECO:0000256" key="1">
    <source>
        <dbReference type="SAM" id="MobiDB-lite"/>
    </source>
</evidence>
<gene>
    <name evidence="2" type="ORF">VZT92_023178</name>
</gene>
<keyword evidence="3" id="KW-1185">Reference proteome</keyword>
<organism evidence="2 3">
    <name type="scientific">Zoarces viviparus</name>
    <name type="common">Viviparous eelpout</name>
    <name type="synonym">Blennius viviparus</name>
    <dbReference type="NCBI Taxonomy" id="48416"/>
    <lineage>
        <taxon>Eukaryota</taxon>
        <taxon>Metazoa</taxon>
        <taxon>Chordata</taxon>
        <taxon>Craniata</taxon>
        <taxon>Vertebrata</taxon>
        <taxon>Euteleostomi</taxon>
        <taxon>Actinopterygii</taxon>
        <taxon>Neopterygii</taxon>
        <taxon>Teleostei</taxon>
        <taxon>Neoteleostei</taxon>
        <taxon>Acanthomorphata</taxon>
        <taxon>Eupercaria</taxon>
        <taxon>Perciformes</taxon>
        <taxon>Cottioidei</taxon>
        <taxon>Zoarcales</taxon>
        <taxon>Zoarcidae</taxon>
        <taxon>Zoarcinae</taxon>
        <taxon>Zoarces</taxon>
    </lineage>
</organism>
<proteinExistence type="predicted"/>
<accession>A0AAW1E6G0</accession>
<evidence type="ECO:0000313" key="2">
    <source>
        <dbReference type="EMBL" id="KAK9517837.1"/>
    </source>
</evidence>
<protein>
    <submittedName>
        <fullName evidence="2">Uncharacterized protein</fullName>
    </submittedName>
</protein>
<dbReference type="EMBL" id="JBCEZU010000538">
    <property type="protein sequence ID" value="KAK9517837.1"/>
    <property type="molecule type" value="Genomic_DNA"/>
</dbReference>
<reference evidence="2 3" key="1">
    <citation type="journal article" date="2024" name="Genome Biol. Evol.">
        <title>Chromosome-level genome assembly of the viviparous eelpout Zoarces viviparus.</title>
        <authorList>
            <person name="Fuhrmann N."/>
            <person name="Brasseur M.V."/>
            <person name="Bakowski C.E."/>
            <person name="Podsiadlowski L."/>
            <person name="Prost S."/>
            <person name="Krehenwinkel H."/>
            <person name="Mayer C."/>
        </authorList>
    </citation>
    <scope>NUCLEOTIDE SEQUENCE [LARGE SCALE GENOMIC DNA]</scope>
    <source>
        <strain evidence="2">NO-MEL_2022_Ind0_liver</strain>
    </source>
</reference>
<feature type="region of interest" description="Disordered" evidence="1">
    <location>
        <begin position="1"/>
        <end position="53"/>
    </location>
</feature>
<feature type="compositionally biased region" description="Basic residues" evidence="1">
    <location>
        <begin position="37"/>
        <end position="53"/>
    </location>
</feature>